<dbReference type="Proteomes" id="UP000183832">
    <property type="component" value="Unassembled WGS sequence"/>
</dbReference>
<dbReference type="EMBL" id="CVRI01000057">
    <property type="protein sequence ID" value="CRL01914.1"/>
    <property type="molecule type" value="Genomic_DNA"/>
</dbReference>
<keyword evidence="2" id="KW-1185">Reference proteome</keyword>
<accession>A0A1J1IQA4</accession>
<sequence>MDRQCFAYLALALESKFKRPKGEMSTLFIHSRIDLETRKQKKYVKIVVKNGRDLEIHRKPHEQ</sequence>
<protein>
    <submittedName>
        <fullName evidence="1">CLUMA_CG015700, isoform A</fullName>
    </submittedName>
</protein>
<dbReference type="AlphaFoldDB" id="A0A1J1IQA4"/>
<organism evidence="1 2">
    <name type="scientific">Clunio marinus</name>
    <dbReference type="NCBI Taxonomy" id="568069"/>
    <lineage>
        <taxon>Eukaryota</taxon>
        <taxon>Metazoa</taxon>
        <taxon>Ecdysozoa</taxon>
        <taxon>Arthropoda</taxon>
        <taxon>Hexapoda</taxon>
        <taxon>Insecta</taxon>
        <taxon>Pterygota</taxon>
        <taxon>Neoptera</taxon>
        <taxon>Endopterygota</taxon>
        <taxon>Diptera</taxon>
        <taxon>Nematocera</taxon>
        <taxon>Chironomoidea</taxon>
        <taxon>Chironomidae</taxon>
        <taxon>Clunio</taxon>
    </lineage>
</organism>
<reference evidence="1 2" key="1">
    <citation type="submission" date="2015-04" db="EMBL/GenBank/DDBJ databases">
        <authorList>
            <person name="Syromyatnikov M.Y."/>
            <person name="Popov V.N."/>
        </authorList>
    </citation>
    <scope>NUCLEOTIDE SEQUENCE [LARGE SCALE GENOMIC DNA]</scope>
</reference>
<evidence type="ECO:0000313" key="1">
    <source>
        <dbReference type="EMBL" id="CRL01914.1"/>
    </source>
</evidence>
<name>A0A1J1IQA4_9DIPT</name>
<gene>
    <name evidence="1" type="ORF">CLUMA_CG015700</name>
</gene>
<proteinExistence type="predicted"/>
<evidence type="ECO:0000313" key="2">
    <source>
        <dbReference type="Proteomes" id="UP000183832"/>
    </source>
</evidence>